<keyword evidence="4" id="KW-1185">Reference proteome</keyword>
<gene>
    <name evidence="3" type="ORF">DCAR_0726891</name>
</gene>
<dbReference type="AlphaFoldDB" id="A0AAF1B8R0"/>
<reference evidence="3" key="1">
    <citation type="journal article" date="2016" name="Nat. Genet.">
        <title>A high-quality carrot genome assembly provides new insights into carotenoid accumulation and asterid genome evolution.</title>
        <authorList>
            <person name="Iorizzo M."/>
            <person name="Ellison S."/>
            <person name="Senalik D."/>
            <person name="Zeng P."/>
            <person name="Satapoomin P."/>
            <person name="Huang J."/>
            <person name="Bowman M."/>
            <person name="Iovene M."/>
            <person name="Sanseverino W."/>
            <person name="Cavagnaro P."/>
            <person name="Yildiz M."/>
            <person name="Macko-Podgorni A."/>
            <person name="Moranska E."/>
            <person name="Grzebelus E."/>
            <person name="Grzebelus D."/>
            <person name="Ashrafi H."/>
            <person name="Zheng Z."/>
            <person name="Cheng S."/>
            <person name="Spooner D."/>
            <person name="Van Deynze A."/>
            <person name="Simon P."/>
        </authorList>
    </citation>
    <scope>NUCLEOTIDE SEQUENCE</scope>
    <source>
        <tissue evidence="3">Leaf</tissue>
    </source>
</reference>
<dbReference type="InterPro" id="IPR058353">
    <property type="entry name" value="DUF8040"/>
</dbReference>
<dbReference type="EMBL" id="CP093349">
    <property type="protein sequence ID" value="WOH07461.1"/>
    <property type="molecule type" value="Genomic_DNA"/>
</dbReference>
<feature type="transmembrane region" description="Helical" evidence="1">
    <location>
        <begin position="127"/>
        <end position="146"/>
    </location>
</feature>
<keyword evidence="1" id="KW-0472">Membrane</keyword>
<proteinExistence type="predicted"/>
<evidence type="ECO:0000256" key="1">
    <source>
        <dbReference type="SAM" id="Phobius"/>
    </source>
</evidence>
<evidence type="ECO:0000259" key="2">
    <source>
        <dbReference type="Pfam" id="PF26138"/>
    </source>
</evidence>
<dbReference type="Proteomes" id="UP000077755">
    <property type="component" value="Chromosome 7"/>
</dbReference>
<protein>
    <recommendedName>
        <fullName evidence="2">DUF8040 domain-containing protein</fullName>
    </recommendedName>
</protein>
<keyword evidence="1" id="KW-0812">Transmembrane</keyword>
<accession>A0AAF1B8R0</accession>
<dbReference type="InterPro" id="IPR045249">
    <property type="entry name" value="HARBI1-like"/>
</dbReference>
<feature type="domain" description="DUF8040" evidence="2">
    <location>
        <begin position="44"/>
        <end position="99"/>
    </location>
</feature>
<dbReference type="PANTHER" id="PTHR22930">
    <property type="match status" value="1"/>
</dbReference>
<sequence>MNISDILMCMMIYYYLTLHKKQRRSRKRDLTSAFTGHAYTLELQKNWLQDSRYITVEEKMATFLIVIGHDERFRVLKHDFQHSSQTIHSCFHEVPNGMMEFAKEIIVPTSFDPNPDIPSSHKALRRIFSEYVIFFMIFYLCLGWLGRSCT</sequence>
<evidence type="ECO:0000313" key="4">
    <source>
        <dbReference type="Proteomes" id="UP000077755"/>
    </source>
</evidence>
<dbReference type="Pfam" id="PF26138">
    <property type="entry name" value="DUF8040"/>
    <property type="match status" value="1"/>
</dbReference>
<name>A0AAF1B8R0_DAUCS</name>
<reference evidence="3" key="2">
    <citation type="submission" date="2022-03" db="EMBL/GenBank/DDBJ databases">
        <title>Draft title - Genomic analysis of global carrot germplasm unveils the trajectory of domestication and the origin of high carotenoid orange carrot.</title>
        <authorList>
            <person name="Iorizzo M."/>
            <person name="Ellison S."/>
            <person name="Senalik D."/>
            <person name="Macko-Podgorni A."/>
            <person name="Grzebelus D."/>
            <person name="Bostan H."/>
            <person name="Rolling W."/>
            <person name="Curaba J."/>
            <person name="Simon P."/>
        </authorList>
    </citation>
    <scope>NUCLEOTIDE SEQUENCE</scope>
    <source>
        <tissue evidence="3">Leaf</tissue>
    </source>
</reference>
<keyword evidence="1" id="KW-1133">Transmembrane helix</keyword>
<organism evidence="3 4">
    <name type="scientific">Daucus carota subsp. sativus</name>
    <name type="common">Carrot</name>
    <dbReference type="NCBI Taxonomy" id="79200"/>
    <lineage>
        <taxon>Eukaryota</taxon>
        <taxon>Viridiplantae</taxon>
        <taxon>Streptophyta</taxon>
        <taxon>Embryophyta</taxon>
        <taxon>Tracheophyta</taxon>
        <taxon>Spermatophyta</taxon>
        <taxon>Magnoliopsida</taxon>
        <taxon>eudicotyledons</taxon>
        <taxon>Gunneridae</taxon>
        <taxon>Pentapetalae</taxon>
        <taxon>asterids</taxon>
        <taxon>campanulids</taxon>
        <taxon>Apiales</taxon>
        <taxon>Apiaceae</taxon>
        <taxon>Apioideae</taxon>
        <taxon>Scandiceae</taxon>
        <taxon>Daucinae</taxon>
        <taxon>Daucus</taxon>
        <taxon>Daucus sect. Daucus</taxon>
    </lineage>
</organism>
<evidence type="ECO:0000313" key="3">
    <source>
        <dbReference type="EMBL" id="WOH07461.1"/>
    </source>
</evidence>
<dbReference type="PANTHER" id="PTHR22930:SF265">
    <property type="entry name" value="MYB_SANT-LIKE DOMAIN, HARBINGER TRANSPOSASE-DERIVED NUCLEASE DOMAIN-CONTAINING PROTEIN"/>
    <property type="match status" value="1"/>
</dbReference>